<feature type="compositionally biased region" description="Low complexity" evidence="4">
    <location>
        <begin position="196"/>
        <end position="205"/>
    </location>
</feature>
<dbReference type="Gene3D" id="1.10.1000.11">
    <property type="entry name" value="Arf Nucleotide-binding Site Opener,domain 2"/>
    <property type="match status" value="1"/>
</dbReference>
<dbReference type="CDD" id="cd00171">
    <property type="entry name" value="Sec7"/>
    <property type="match status" value="1"/>
</dbReference>
<feature type="compositionally biased region" description="Polar residues" evidence="4">
    <location>
        <begin position="1160"/>
        <end position="1173"/>
    </location>
</feature>
<feature type="compositionally biased region" description="Low complexity" evidence="4">
    <location>
        <begin position="770"/>
        <end position="779"/>
    </location>
</feature>
<dbReference type="SUPFAM" id="SSF50729">
    <property type="entry name" value="PH domain-like"/>
    <property type="match status" value="1"/>
</dbReference>
<dbReference type="SUPFAM" id="SSF48425">
    <property type="entry name" value="Sec7 domain"/>
    <property type="match status" value="1"/>
</dbReference>
<dbReference type="SMART" id="SM00222">
    <property type="entry name" value="Sec7"/>
    <property type="match status" value="1"/>
</dbReference>
<gene>
    <name evidence="7" type="ORF">U0070_013543</name>
</gene>
<evidence type="ECO:0000313" key="7">
    <source>
        <dbReference type="EMBL" id="KAK7810889.1"/>
    </source>
</evidence>
<sequence length="1191" mass="127346">MGLSEEHAVPSRPAWPRHPCPPSLTPGPSMAQGAMRFCSEGDCAISPPRCPRRWLPEGPVPQSPPASMYGSTGSLIRRVAGPGPRGRDLGRVTAPCTPLRGPPSPRMAPSRWGPSSPTGQPPPGAQSSVVIFRFVEKASVRPLNGLPASGGLSRSWDLGGVSPPRPSPALGPGCNRKLRLEASTSDPLPAGGGSAPGSRDPSRGPLIPPQIGADGLYSSLPNGLGGTPEHLAMRFRGPADTGFLNQGDTWSSPREVSSHAQRIARAKWEFFYGSLDTPSAGAKPPEHALPSHGVGCKQGSGVAVGRAAKYSETDLDTVPLRCYRETDIDEVLAEREEADSAIESQPSSEGPAGTARPPASRPSPCPGPPSSLGSGNEDDEAGGDEDVDDEVFEASEGVRPGDHMPLSGPLKSPVPFLPGTSPSADGPDSFSCVFEAILESHRAKGTSYSSLASLEALASPGPTKSPFFTFEMPPQPPAPRPDPPTPTPLAPLEPDPGTSSAAAGPWTQRREVEESDAGAKVALRKEPPSPSHSEDSLGLGAAPLGSEPPLSQLVSDSDSELDSTERLALGSTDTLSNGQKADLEAAQRLAKRLYRLDGFRKADVARHLGKNNDFSKLVAGEYLKFFVFTGMTLDQALRVFLKELALMGETQERERVLAHFSQRYFQCNPEALSSEDGAHTLTCALMLLNTDLHGHNIGKRMTCGDFIGNLEGLNDGGDFPRELLKVPAPSPPAGAPSFCGAAEPTAPPPSTRCVGGSRRARAGRSRRLSGSRPRPSGRPGAEDGRGHGRGPRRGGRASMIGVNSIHSSAGRLRSRSLCSVRYGRTHRGAETLCYGWPQRSRSLKPVLYTDLVVSRLQSRKKKKAALYSSIKNEKLQWAIDEEELRRSLSELADPNPKVIKRVSGGSGSSSSPFLDLTPEPGAAVYKHGALVRKVHADPDCRKTPRGKRGWKSFHGILKGMILYLQKEEYQPGKALSEAELKNAISIHHALATRASDYSKRPHVFYLRTADWRVFLFQAPSLEQMQSWITRINVVAAMFSAPPFPAAVSSQKKFSRPLLPSAATRLSQEEQVRTHEAKMKAMASELREHRAAHLGKKARGKEADEQRQKEAYLEFEKSRYSTYAALLRVKMKAASEELDAIEAALTQAGSTEDGCPPPHSSPSLQPNPTSQTRAQRPGSEARAGAGSTRPKP</sequence>
<dbReference type="InterPro" id="IPR001849">
    <property type="entry name" value="PH_domain"/>
</dbReference>
<evidence type="ECO:0000256" key="1">
    <source>
        <dbReference type="ARBA" id="ARBA00004632"/>
    </source>
</evidence>
<dbReference type="AlphaFoldDB" id="A0AAW0I8V2"/>
<comment type="caution">
    <text evidence="7">The sequence shown here is derived from an EMBL/GenBank/DDBJ whole genome shotgun (WGS) entry which is preliminary data.</text>
</comment>
<dbReference type="PROSITE" id="PS50190">
    <property type="entry name" value="SEC7"/>
    <property type="match status" value="1"/>
</dbReference>
<dbReference type="PANTHER" id="PTHR10663">
    <property type="entry name" value="GUANYL-NUCLEOTIDE EXCHANGE FACTOR"/>
    <property type="match status" value="1"/>
</dbReference>
<dbReference type="InterPro" id="IPR011993">
    <property type="entry name" value="PH-like_dom_sf"/>
</dbReference>
<dbReference type="Gene3D" id="2.30.29.30">
    <property type="entry name" value="Pleckstrin-homology domain (PH domain)/Phosphotyrosine-binding domain (PTB)"/>
    <property type="match status" value="1"/>
</dbReference>
<protein>
    <recommendedName>
        <fullName evidence="9">PH and SEC7 domain-containing protein 1</fullName>
    </recommendedName>
</protein>
<evidence type="ECO:0000256" key="3">
    <source>
        <dbReference type="ARBA" id="ARBA00023136"/>
    </source>
</evidence>
<keyword evidence="8" id="KW-1185">Reference proteome</keyword>
<dbReference type="FunFam" id="2.30.29.30:FF:000054">
    <property type="entry name" value="PH and SEC7 domain-containing protein 3"/>
    <property type="match status" value="1"/>
</dbReference>
<dbReference type="Proteomes" id="UP001488838">
    <property type="component" value="Unassembled WGS sequence"/>
</dbReference>
<dbReference type="PRINTS" id="PR00683">
    <property type="entry name" value="SPECTRINPH"/>
</dbReference>
<reference evidence="7 8" key="1">
    <citation type="journal article" date="2023" name="bioRxiv">
        <title>Conserved and derived expression patterns and positive selection on dental genes reveal complex evolutionary context of ever-growing rodent molars.</title>
        <authorList>
            <person name="Calamari Z.T."/>
            <person name="Song A."/>
            <person name="Cohen E."/>
            <person name="Akter M."/>
            <person name="Roy R.D."/>
            <person name="Hallikas O."/>
            <person name="Christensen M.M."/>
            <person name="Li P."/>
            <person name="Marangoni P."/>
            <person name="Jernvall J."/>
            <person name="Klein O.D."/>
        </authorList>
    </citation>
    <scope>NUCLEOTIDE SEQUENCE [LARGE SCALE GENOMIC DNA]</scope>
    <source>
        <strain evidence="7">V071</strain>
    </source>
</reference>
<keyword evidence="3" id="KW-0472">Membrane</keyword>
<feature type="region of interest" description="Disordered" evidence="4">
    <location>
        <begin position="183"/>
        <end position="222"/>
    </location>
</feature>
<dbReference type="CDD" id="cd13295">
    <property type="entry name" value="PH_EFA6"/>
    <property type="match status" value="1"/>
</dbReference>
<dbReference type="InterPro" id="IPR023394">
    <property type="entry name" value="Sec7_C_sf"/>
</dbReference>
<dbReference type="GO" id="GO:0005085">
    <property type="term" value="F:guanyl-nucleotide exchange factor activity"/>
    <property type="evidence" value="ECO:0007669"/>
    <property type="project" value="InterPro"/>
</dbReference>
<feature type="region of interest" description="Disordered" evidence="4">
    <location>
        <begin position="54"/>
        <end position="126"/>
    </location>
</feature>
<dbReference type="InterPro" id="IPR035999">
    <property type="entry name" value="Sec7_dom_sf"/>
</dbReference>
<dbReference type="GO" id="GO:0032012">
    <property type="term" value="P:regulation of ARF protein signal transduction"/>
    <property type="evidence" value="ECO:0007669"/>
    <property type="project" value="InterPro"/>
</dbReference>
<feature type="domain" description="SEC7" evidence="6">
    <location>
        <begin position="569"/>
        <end position="724"/>
    </location>
</feature>
<dbReference type="SMART" id="SM00233">
    <property type="entry name" value="PH"/>
    <property type="match status" value="1"/>
</dbReference>
<feature type="compositionally biased region" description="Basic and acidic residues" evidence="4">
    <location>
        <begin position="523"/>
        <end position="535"/>
    </location>
</feature>
<dbReference type="EMBL" id="JBBHLL010000185">
    <property type="protein sequence ID" value="KAK7810889.1"/>
    <property type="molecule type" value="Genomic_DNA"/>
</dbReference>
<feature type="compositionally biased region" description="Basic residues" evidence="4">
    <location>
        <begin position="758"/>
        <end position="769"/>
    </location>
</feature>
<name>A0AAW0I8V2_MYOGA</name>
<dbReference type="GO" id="GO:0005543">
    <property type="term" value="F:phospholipid binding"/>
    <property type="evidence" value="ECO:0007669"/>
    <property type="project" value="InterPro"/>
</dbReference>
<dbReference type="PANTHER" id="PTHR10663:SF334">
    <property type="entry name" value="PH AND SEC7 DOMAIN-CONTAINING PROTEIN 1"/>
    <property type="match status" value="1"/>
</dbReference>
<keyword evidence="2" id="KW-1003">Cell membrane</keyword>
<feature type="compositionally biased region" description="Acidic residues" evidence="4">
    <location>
        <begin position="376"/>
        <end position="393"/>
    </location>
</feature>
<evidence type="ECO:0000259" key="5">
    <source>
        <dbReference type="PROSITE" id="PS50003"/>
    </source>
</evidence>
<feature type="region of interest" description="Disordered" evidence="4">
    <location>
        <begin position="721"/>
        <end position="807"/>
    </location>
</feature>
<dbReference type="InterPro" id="IPR001605">
    <property type="entry name" value="PH_dom-spectrin-type"/>
</dbReference>
<evidence type="ECO:0000256" key="2">
    <source>
        <dbReference type="ARBA" id="ARBA00022475"/>
    </source>
</evidence>
<feature type="domain" description="PH" evidence="5">
    <location>
        <begin position="923"/>
        <end position="1036"/>
    </location>
</feature>
<dbReference type="GO" id="GO:0032587">
    <property type="term" value="C:ruffle membrane"/>
    <property type="evidence" value="ECO:0007669"/>
    <property type="project" value="UniProtKB-SubCell"/>
</dbReference>
<dbReference type="InterPro" id="IPR000904">
    <property type="entry name" value="Sec7_dom"/>
</dbReference>
<evidence type="ECO:0008006" key="9">
    <source>
        <dbReference type="Google" id="ProtNLM"/>
    </source>
</evidence>
<feature type="compositionally biased region" description="Pro residues" evidence="4">
    <location>
        <begin position="359"/>
        <end position="369"/>
    </location>
</feature>
<feature type="region of interest" description="Disordered" evidence="4">
    <location>
        <begin position="1"/>
        <end position="34"/>
    </location>
</feature>
<dbReference type="InterPro" id="IPR041681">
    <property type="entry name" value="PH_9"/>
</dbReference>
<dbReference type="Pfam" id="PF01369">
    <property type="entry name" value="Sec7"/>
    <property type="match status" value="1"/>
</dbReference>
<feature type="compositionally biased region" description="Pro residues" evidence="4">
    <location>
        <begin position="473"/>
        <end position="494"/>
    </location>
</feature>
<feature type="region of interest" description="Disordered" evidence="4">
    <location>
        <begin position="1143"/>
        <end position="1191"/>
    </location>
</feature>
<evidence type="ECO:0000313" key="8">
    <source>
        <dbReference type="Proteomes" id="UP001488838"/>
    </source>
</evidence>
<dbReference type="PROSITE" id="PS50003">
    <property type="entry name" value="PH_DOMAIN"/>
    <property type="match status" value="1"/>
</dbReference>
<feature type="region of interest" description="Disordered" evidence="4">
    <location>
        <begin position="464"/>
        <end position="564"/>
    </location>
</feature>
<dbReference type="Pfam" id="PF15410">
    <property type="entry name" value="PH_9"/>
    <property type="match status" value="1"/>
</dbReference>
<accession>A0AAW0I8V2</accession>
<organism evidence="7 8">
    <name type="scientific">Myodes glareolus</name>
    <name type="common">Bank vole</name>
    <name type="synonym">Clethrionomys glareolus</name>
    <dbReference type="NCBI Taxonomy" id="447135"/>
    <lineage>
        <taxon>Eukaryota</taxon>
        <taxon>Metazoa</taxon>
        <taxon>Chordata</taxon>
        <taxon>Craniata</taxon>
        <taxon>Vertebrata</taxon>
        <taxon>Euteleostomi</taxon>
        <taxon>Mammalia</taxon>
        <taxon>Eutheria</taxon>
        <taxon>Euarchontoglires</taxon>
        <taxon>Glires</taxon>
        <taxon>Rodentia</taxon>
        <taxon>Myomorpha</taxon>
        <taxon>Muroidea</taxon>
        <taxon>Cricetidae</taxon>
        <taxon>Arvicolinae</taxon>
        <taxon>Myodes</taxon>
    </lineage>
</organism>
<evidence type="ECO:0000259" key="6">
    <source>
        <dbReference type="PROSITE" id="PS50190"/>
    </source>
</evidence>
<feature type="compositionally biased region" description="Pro residues" evidence="4">
    <location>
        <begin position="16"/>
        <end position="25"/>
    </location>
</feature>
<feature type="region of interest" description="Disordered" evidence="4">
    <location>
        <begin position="336"/>
        <end position="429"/>
    </location>
</feature>
<proteinExistence type="predicted"/>
<evidence type="ECO:0000256" key="4">
    <source>
        <dbReference type="SAM" id="MobiDB-lite"/>
    </source>
</evidence>
<comment type="subcellular location">
    <subcellularLocation>
        <location evidence="1">Cell projection</location>
        <location evidence="1">Ruffle membrane</location>
    </subcellularLocation>
</comment>